<evidence type="ECO:0000256" key="3">
    <source>
        <dbReference type="ARBA" id="ARBA00022989"/>
    </source>
</evidence>
<dbReference type="RefSeq" id="XP_060383296.1">
    <property type="nucleotide sequence ID" value="XM_060522106.1"/>
</dbReference>
<gene>
    <name evidence="8" type="ORF">CTAM01_06076</name>
</gene>
<feature type="transmembrane region" description="Helical" evidence="6">
    <location>
        <begin position="710"/>
        <end position="730"/>
    </location>
</feature>
<feature type="region of interest" description="Disordered" evidence="5">
    <location>
        <begin position="1"/>
        <end position="27"/>
    </location>
</feature>
<keyword evidence="2 6" id="KW-0812">Transmembrane</keyword>
<dbReference type="InterPro" id="IPR001104">
    <property type="entry name" value="3-oxo-5_a-steroid_4-DH_C"/>
</dbReference>
<feature type="compositionally biased region" description="Basic and acidic residues" evidence="5">
    <location>
        <begin position="1"/>
        <end position="12"/>
    </location>
</feature>
<accession>A0ABQ9RCY3</accession>
<feature type="domain" description="3-oxo-5-alpha-steroid 4-dehydrogenase C-terminal" evidence="7">
    <location>
        <begin position="752"/>
        <end position="862"/>
    </location>
</feature>
<reference evidence="8 9" key="1">
    <citation type="submission" date="2016-10" db="EMBL/GenBank/DDBJ databases">
        <title>The genome sequence of Colletotrichum fioriniae PJ7.</title>
        <authorList>
            <person name="Baroncelli R."/>
        </authorList>
    </citation>
    <scope>NUCLEOTIDE SEQUENCE [LARGE SCALE GENOMIC DNA]</scope>
    <source>
        <strain evidence="8 9">Tom-12</strain>
    </source>
</reference>
<feature type="region of interest" description="Disordered" evidence="5">
    <location>
        <begin position="42"/>
        <end position="71"/>
    </location>
</feature>
<feature type="transmembrane region" description="Helical" evidence="6">
    <location>
        <begin position="786"/>
        <end position="810"/>
    </location>
</feature>
<dbReference type="InterPro" id="IPR039698">
    <property type="entry name" value="Dfg10/SRD5A3"/>
</dbReference>
<keyword evidence="4 6" id="KW-0472">Membrane</keyword>
<organism evidence="8 9">
    <name type="scientific">Colletotrichum tamarilloi</name>
    <dbReference type="NCBI Taxonomy" id="1209934"/>
    <lineage>
        <taxon>Eukaryota</taxon>
        <taxon>Fungi</taxon>
        <taxon>Dikarya</taxon>
        <taxon>Ascomycota</taxon>
        <taxon>Pezizomycotina</taxon>
        <taxon>Sordariomycetes</taxon>
        <taxon>Hypocreomycetidae</taxon>
        <taxon>Glomerellales</taxon>
        <taxon>Glomerellaceae</taxon>
        <taxon>Colletotrichum</taxon>
        <taxon>Colletotrichum acutatum species complex</taxon>
    </lineage>
</organism>
<comment type="subcellular location">
    <subcellularLocation>
        <location evidence="1">Endomembrane system</location>
        <topology evidence="1">Multi-pass membrane protein</topology>
    </subcellularLocation>
</comment>
<sequence>MSIDTRPRRDDDNLAVAKASRQGHGGFTSMIPSILCDAAEINPVPGSGARDAGGQGTTDGKDIETKDTETRDDDGKVAAFLARNRLHPSAIAAAHEFAQAMFPGYEVERAPFQGYCSYTLLLRPLPGGAAGRRRDSGIEAGGGESVESQSQSESGTSWKSGGSSGGGGRLVQFRPRRHGIDVEMCVEARGVLGDGVVPGVEGLGVLEGLDTTATRGGKGKKDGELCAYLLERVGGVSLTGFRRISAGLETDPRASRRRLVADLAVVFADSWRGRREDFGDGRGHGGAGGRGRVGGSLAWRLEIMGKGLPCEFRDVVRDVRRDLGGIERLPWVVTHGDLVPDNIMVHPPREEAEDEGGEAWVRRKLGWGREERAGGLVGLIDWAELEWLPFGVGMYGLEEVLGEDVVVGGSSDVDFVAGGSAATTTATITTTTMTTTSTRFEYYPEAASLRALFWDEVGRVVGDEEVIRRAKRAQVLGVLLWRGIAFDDGALGRVVDGARDAWDLQRLRAWAFEDGGLGLTRGKVEVEVLTTTAHHIPATAMASLTPTTMMDALSTWPPAHWCQIFFGLSTAVVLAIQVVPKTTQRLLLDYGARSPATTTDTDDRTKEPTGPNRLDFFTQAAKAVTSFGQIPHAWFMHFYVASVAGSAFWAWQYFQSGSVMAIISGQQAASGGPVVSFEQTVLVWTLMALQGTRRLYECLFVMRPGSSRMWFVHWLLGLGFYLCMSVSVWVDGSAALRQESRPNLEGLLSPGVAAGTVAYLYGWSNQHKCHKHLASLKKYSLPEEGLFRYLICPHYTCECLIYLGLAMIAAPKGYMVNRTLTGALWFIVANLGTTADGTKQWYAQKFGAEKVASKWRMIPFVF</sequence>
<feature type="compositionally biased region" description="Basic and acidic residues" evidence="5">
    <location>
        <begin position="59"/>
        <end position="71"/>
    </location>
</feature>
<evidence type="ECO:0000256" key="6">
    <source>
        <dbReference type="SAM" id="Phobius"/>
    </source>
</evidence>
<dbReference type="PROSITE" id="PS50244">
    <property type="entry name" value="S5A_REDUCTASE"/>
    <property type="match status" value="1"/>
</dbReference>
<dbReference type="EMBL" id="MLFU01000016">
    <property type="protein sequence ID" value="KAK1501351.1"/>
    <property type="molecule type" value="Genomic_DNA"/>
</dbReference>
<protein>
    <submittedName>
        <fullName evidence="8">3-oxo-5-alpha-steroid 4-dehydrogenase</fullName>
    </submittedName>
</protein>
<dbReference type="SUPFAM" id="SSF56112">
    <property type="entry name" value="Protein kinase-like (PK-like)"/>
    <property type="match status" value="1"/>
</dbReference>
<dbReference type="PANTHER" id="PTHR14624">
    <property type="entry name" value="DFG10 PROTEIN"/>
    <property type="match status" value="1"/>
</dbReference>
<evidence type="ECO:0000259" key="7">
    <source>
        <dbReference type="Pfam" id="PF02544"/>
    </source>
</evidence>
<dbReference type="PANTHER" id="PTHR14624:SF0">
    <property type="entry name" value="POLYPRENOL REDUCTASE"/>
    <property type="match status" value="1"/>
</dbReference>
<name>A0ABQ9RCY3_9PEZI</name>
<evidence type="ECO:0000256" key="1">
    <source>
        <dbReference type="ARBA" id="ARBA00004127"/>
    </source>
</evidence>
<proteinExistence type="predicted"/>
<keyword evidence="9" id="KW-1185">Reference proteome</keyword>
<feature type="region of interest" description="Disordered" evidence="5">
    <location>
        <begin position="128"/>
        <end position="172"/>
    </location>
</feature>
<dbReference type="Pfam" id="PF02544">
    <property type="entry name" value="Steroid_dh"/>
    <property type="match status" value="1"/>
</dbReference>
<keyword evidence="3 6" id="KW-1133">Transmembrane helix</keyword>
<evidence type="ECO:0000256" key="5">
    <source>
        <dbReference type="SAM" id="MobiDB-lite"/>
    </source>
</evidence>
<comment type="caution">
    <text evidence="8">The sequence shown here is derived from an EMBL/GenBank/DDBJ whole genome shotgun (WGS) entry which is preliminary data.</text>
</comment>
<evidence type="ECO:0000256" key="4">
    <source>
        <dbReference type="ARBA" id="ARBA00023136"/>
    </source>
</evidence>
<evidence type="ECO:0000313" key="9">
    <source>
        <dbReference type="Proteomes" id="UP001227543"/>
    </source>
</evidence>
<evidence type="ECO:0000313" key="8">
    <source>
        <dbReference type="EMBL" id="KAK1501351.1"/>
    </source>
</evidence>
<dbReference type="InterPro" id="IPR011009">
    <property type="entry name" value="Kinase-like_dom_sf"/>
</dbReference>
<evidence type="ECO:0000256" key="2">
    <source>
        <dbReference type="ARBA" id="ARBA00022692"/>
    </source>
</evidence>
<dbReference type="Proteomes" id="UP001227543">
    <property type="component" value="Unassembled WGS sequence"/>
</dbReference>
<feature type="compositionally biased region" description="Low complexity" evidence="5">
    <location>
        <begin position="145"/>
        <end position="161"/>
    </location>
</feature>
<dbReference type="GeneID" id="85406344"/>